<evidence type="ECO:0000313" key="1">
    <source>
        <dbReference type="EMBL" id="KIM51323.1"/>
    </source>
</evidence>
<dbReference type="InParanoid" id="A0A0C2YNK3"/>
<evidence type="ECO:0000313" key="2">
    <source>
        <dbReference type="Proteomes" id="UP000053989"/>
    </source>
</evidence>
<protein>
    <submittedName>
        <fullName evidence="1">Uncharacterized protein</fullName>
    </submittedName>
</protein>
<dbReference type="HOGENOM" id="CLU_1058299_0_0_1"/>
<name>A0A0C2YNK3_9AGAM</name>
<gene>
    <name evidence="1" type="ORF">SCLCIDRAFT_12157</name>
</gene>
<dbReference type="Proteomes" id="UP000053989">
    <property type="component" value="Unassembled WGS sequence"/>
</dbReference>
<dbReference type="AlphaFoldDB" id="A0A0C2YNK3"/>
<dbReference type="STRING" id="1036808.A0A0C2YNK3"/>
<reference evidence="2" key="2">
    <citation type="submission" date="2015-01" db="EMBL/GenBank/DDBJ databases">
        <title>Evolutionary Origins and Diversification of the Mycorrhizal Mutualists.</title>
        <authorList>
            <consortium name="DOE Joint Genome Institute"/>
            <consortium name="Mycorrhizal Genomics Consortium"/>
            <person name="Kohler A."/>
            <person name="Kuo A."/>
            <person name="Nagy L.G."/>
            <person name="Floudas D."/>
            <person name="Copeland A."/>
            <person name="Barry K.W."/>
            <person name="Cichocki N."/>
            <person name="Veneault-Fourrey C."/>
            <person name="LaButti K."/>
            <person name="Lindquist E.A."/>
            <person name="Lipzen A."/>
            <person name="Lundell T."/>
            <person name="Morin E."/>
            <person name="Murat C."/>
            <person name="Riley R."/>
            <person name="Ohm R."/>
            <person name="Sun H."/>
            <person name="Tunlid A."/>
            <person name="Henrissat B."/>
            <person name="Grigoriev I.V."/>
            <person name="Hibbett D.S."/>
            <person name="Martin F."/>
        </authorList>
    </citation>
    <scope>NUCLEOTIDE SEQUENCE [LARGE SCALE GENOMIC DNA]</scope>
    <source>
        <strain evidence="2">Foug A</strain>
    </source>
</reference>
<keyword evidence="2" id="KW-1185">Reference proteome</keyword>
<sequence>MQTGTQSIAAALPPVRGSAPGQYQTITSSGHSTSIAVAPKTIIAFPANTFQVCLQSPALQQALHVQLHIVGTEASHNLATEGDIERAAAIYLVHDVNLIIENLLPRLHIAVNQFQCVGQSTTGLSRPDIKFVVNNRTVLILEYKRTNALRDNDWTHSALVTPQRSAQQIISSIPPGVQTALVDNAGLISKQASKYSSQCGLVVLCNYQDMIILDFTPNGARWNDLTSPVKYFFSTGNPMTHKQLLIAAFVYGMRKAGLMGAQA</sequence>
<dbReference type="EMBL" id="KN822265">
    <property type="protein sequence ID" value="KIM51323.1"/>
    <property type="molecule type" value="Genomic_DNA"/>
</dbReference>
<accession>A0A0C2YNK3</accession>
<reference evidence="1 2" key="1">
    <citation type="submission" date="2014-04" db="EMBL/GenBank/DDBJ databases">
        <authorList>
            <consortium name="DOE Joint Genome Institute"/>
            <person name="Kuo A."/>
            <person name="Kohler A."/>
            <person name="Nagy L.G."/>
            <person name="Floudas D."/>
            <person name="Copeland A."/>
            <person name="Barry K.W."/>
            <person name="Cichocki N."/>
            <person name="Veneault-Fourrey C."/>
            <person name="LaButti K."/>
            <person name="Lindquist E.A."/>
            <person name="Lipzen A."/>
            <person name="Lundell T."/>
            <person name="Morin E."/>
            <person name="Murat C."/>
            <person name="Sun H."/>
            <person name="Tunlid A."/>
            <person name="Henrissat B."/>
            <person name="Grigoriev I.V."/>
            <person name="Hibbett D.S."/>
            <person name="Martin F."/>
            <person name="Nordberg H.P."/>
            <person name="Cantor M.N."/>
            <person name="Hua S.X."/>
        </authorList>
    </citation>
    <scope>NUCLEOTIDE SEQUENCE [LARGE SCALE GENOMIC DNA]</scope>
    <source>
        <strain evidence="1 2">Foug A</strain>
    </source>
</reference>
<organism evidence="1 2">
    <name type="scientific">Scleroderma citrinum Foug A</name>
    <dbReference type="NCBI Taxonomy" id="1036808"/>
    <lineage>
        <taxon>Eukaryota</taxon>
        <taxon>Fungi</taxon>
        <taxon>Dikarya</taxon>
        <taxon>Basidiomycota</taxon>
        <taxon>Agaricomycotina</taxon>
        <taxon>Agaricomycetes</taxon>
        <taxon>Agaricomycetidae</taxon>
        <taxon>Boletales</taxon>
        <taxon>Sclerodermatineae</taxon>
        <taxon>Sclerodermataceae</taxon>
        <taxon>Scleroderma</taxon>
    </lineage>
</organism>
<proteinExistence type="predicted"/>
<dbReference type="OrthoDB" id="2896980at2759"/>